<dbReference type="RefSeq" id="WP_106929824.1">
    <property type="nucleotide sequence ID" value="NZ_PYFT01000001.1"/>
</dbReference>
<feature type="transmembrane region" description="Helical" evidence="1">
    <location>
        <begin position="90"/>
        <end position="110"/>
    </location>
</feature>
<gene>
    <name evidence="3" type="ORF">AHMF7605_12530</name>
</gene>
<sequence>MIKPLPVPPTSTYFPALTGLRMVAASLVFLYHFQDKLSPGLAELLAPFLANLHTGVSLFFVLSGFLIAHRYQQTSFPTIQIYGAYLTIRLLRLWPVYGLILAVLYTQWLFTVPEFFLHVSLLMGFFKKLNSTGVMQAWSLTVELTFYALAPLLFQLVRKFSYLLTLVFTFSAGLLLTGLGVILTKLDGNILGFMPDILFTAWQTFFGRAPEFFAGMYLAQVVRFKKHLPFPLPFGLPLTYGGIVLFVLSTCLLSLTTGIHNWPGLVLHHAFMPVSGFIWLAGLIQEKTLVSKILSTRLFKVLGNASYAFYLIHIGWVRNWLEINYTHSALLLFVIFWAIAILIYYLFEKPIYQRVKSRFRVS</sequence>
<evidence type="ECO:0000256" key="1">
    <source>
        <dbReference type="SAM" id="Phobius"/>
    </source>
</evidence>
<accession>A0A2T2YFK2</accession>
<dbReference type="EMBL" id="PYFT01000001">
    <property type="protein sequence ID" value="PSR54287.1"/>
    <property type="molecule type" value="Genomic_DNA"/>
</dbReference>
<dbReference type="Pfam" id="PF01757">
    <property type="entry name" value="Acyl_transf_3"/>
    <property type="match status" value="1"/>
</dbReference>
<proteinExistence type="predicted"/>
<dbReference type="GO" id="GO:0016747">
    <property type="term" value="F:acyltransferase activity, transferring groups other than amino-acyl groups"/>
    <property type="evidence" value="ECO:0007669"/>
    <property type="project" value="InterPro"/>
</dbReference>
<dbReference type="PANTHER" id="PTHR23028:SF53">
    <property type="entry name" value="ACYL_TRANSF_3 DOMAIN-CONTAINING PROTEIN"/>
    <property type="match status" value="1"/>
</dbReference>
<feature type="transmembrane region" description="Helical" evidence="1">
    <location>
        <begin position="45"/>
        <end position="69"/>
    </location>
</feature>
<dbReference type="Proteomes" id="UP000240357">
    <property type="component" value="Unassembled WGS sequence"/>
</dbReference>
<keyword evidence="1" id="KW-0472">Membrane</keyword>
<organism evidence="3 4">
    <name type="scientific">Adhaeribacter arboris</name>
    <dbReference type="NCBI Taxonomy" id="2072846"/>
    <lineage>
        <taxon>Bacteria</taxon>
        <taxon>Pseudomonadati</taxon>
        <taxon>Bacteroidota</taxon>
        <taxon>Cytophagia</taxon>
        <taxon>Cytophagales</taxon>
        <taxon>Hymenobacteraceae</taxon>
        <taxon>Adhaeribacter</taxon>
    </lineage>
</organism>
<reference evidence="3 4" key="1">
    <citation type="submission" date="2018-03" db="EMBL/GenBank/DDBJ databases">
        <title>Adhaeribacter sp. HMF7605 Genome sequencing and assembly.</title>
        <authorList>
            <person name="Kang H."/>
            <person name="Kang J."/>
            <person name="Cha I."/>
            <person name="Kim H."/>
            <person name="Joh K."/>
        </authorList>
    </citation>
    <scope>NUCLEOTIDE SEQUENCE [LARGE SCALE GENOMIC DNA]</scope>
    <source>
        <strain evidence="3 4">HMF7605</strain>
    </source>
</reference>
<feature type="domain" description="Acyltransferase 3" evidence="2">
    <location>
        <begin position="16"/>
        <end position="343"/>
    </location>
</feature>
<keyword evidence="4" id="KW-1185">Reference proteome</keyword>
<dbReference type="InterPro" id="IPR050879">
    <property type="entry name" value="Acyltransferase_3"/>
</dbReference>
<feature type="transmembrane region" description="Helical" evidence="1">
    <location>
        <begin position="265"/>
        <end position="285"/>
    </location>
</feature>
<evidence type="ECO:0000313" key="4">
    <source>
        <dbReference type="Proteomes" id="UP000240357"/>
    </source>
</evidence>
<feature type="transmembrane region" description="Helical" evidence="1">
    <location>
        <begin position="12"/>
        <end position="33"/>
    </location>
</feature>
<dbReference type="AlphaFoldDB" id="A0A2T2YFK2"/>
<name>A0A2T2YFK2_9BACT</name>
<feature type="transmembrane region" description="Helical" evidence="1">
    <location>
        <begin position="297"/>
        <end position="316"/>
    </location>
</feature>
<dbReference type="GO" id="GO:0016020">
    <property type="term" value="C:membrane"/>
    <property type="evidence" value="ECO:0007669"/>
    <property type="project" value="TreeGrafter"/>
</dbReference>
<comment type="caution">
    <text evidence="3">The sequence shown here is derived from an EMBL/GenBank/DDBJ whole genome shotgun (WGS) entry which is preliminary data.</text>
</comment>
<dbReference type="InterPro" id="IPR002656">
    <property type="entry name" value="Acyl_transf_3_dom"/>
</dbReference>
<protein>
    <recommendedName>
        <fullName evidence="2">Acyltransferase 3 domain-containing protein</fullName>
    </recommendedName>
</protein>
<dbReference type="PANTHER" id="PTHR23028">
    <property type="entry name" value="ACETYLTRANSFERASE"/>
    <property type="match status" value="1"/>
</dbReference>
<feature type="transmembrane region" description="Helical" evidence="1">
    <location>
        <begin position="162"/>
        <end position="182"/>
    </location>
</feature>
<evidence type="ECO:0000259" key="2">
    <source>
        <dbReference type="Pfam" id="PF01757"/>
    </source>
</evidence>
<keyword evidence="1" id="KW-1133">Transmembrane helix</keyword>
<dbReference type="OrthoDB" id="9796461at2"/>
<feature type="transmembrane region" description="Helical" evidence="1">
    <location>
        <begin position="202"/>
        <end position="222"/>
    </location>
</feature>
<dbReference type="GO" id="GO:0000271">
    <property type="term" value="P:polysaccharide biosynthetic process"/>
    <property type="evidence" value="ECO:0007669"/>
    <property type="project" value="TreeGrafter"/>
</dbReference>
<evidence type="ECO:0000313" key="3">
    <source>
        <dbReference type="EMBL" id="PSR54287.1"/>
    </source>
</evidence>
<feature type="transmembrane region" description="Helical" evidence="1">
    <location>
        <begin position="130"/>
        <end position="150"/>
    </location>
</feature>
<feature type="transmembrane region" description="Helical" evidence="1">
    <location>
        <begin position="234"/>
        <end position="259"/>
    </location>
</feature>
<keyword evidence="1" id="KW-0812">Transmembrane</keyword>
<feature type="transmembrane region" description="Helical" evidence="1">
    <location>
        <begin position="328"/>
        <end position="347"/>
    </location>
</feature>